<keyword evidence="3" id="KW-0808">Transferase</keyword>
<dbReference type="GO" id="GO:0016757">
    <property type="term" value="F:glycosyltransferase activity"/>
    <property type="evidence" value="ECO:0007669"/>
    <property type="project" value="UniProtKB-KW"/>
</dbReference>
<dbReference type="EC" id="2.4.-.-" evidence="3"/>
<evidence type="ECO:0000259" key="2">
    <source>
        <dbReference type="Pfam" id="PF00534"/>
    </source>
</evidence>
<accession>A0ABV7UGJ1</accession>
<feature type="transmembrane region" description="Helical" evidence="1">
    <location>
        <begin position="71"/>
        <end position="89"/>
    </location>
</feature>
<comment type="caution">
    <text evidence="3">The sequence shown here is derived from an EMBL/GenBank/DDBJ whole genome shotgun (WGS) entry which is preliminary data.</text>
</comment>
<gene>
    <name evidence="3" type="ORF">ACFONL_09820</name>
</gene>
<organism evidence="3 4">
    <name type="scientific">Camelimonas fluminis</name>
    <dbReference type="NCBI Taxonomy" id="1576911"/>
    <lineage>
        <taxon>Bacteria</taxon>
        <taxon>Pseudomonadati</taxon>
        <taxon>Pseudomonadota</taxon>
        <taxon>Alphaproteobacteria</taxon>
        <taxon>Hyphomicrobiales</taxon>
        <taxon>Chelatococcaceae</taxon>
        <taxon>Camelimonas</taxon>
    </lineage>
</organism>
<feature type="domain" description="Glycosyl transferase family 1" evidence="2">
    <location>
        <begin position="191"/>
        <end position="351"/>
    </location>
</feature>
<keyword evidence="1" id="KW-0472">Membrane</keyword>
<dbReference type="EMBL" id="JBHRYC010000041">
    <property type="protein sequence ID" value="MFC3637671.1"/>
    <property type="molecule type" value="Genomic_DNA"/>
</dbReference>
<reference evidence="4" key="1">
    <citation type="journal article" date="2019" name="Int. J. Syst. Evol. Microbiol.">
        <title>The Global Catalogue of Microorganisms (GCM) 10K type strain sequencing project: providing services to taxonomists for standard genome sequencing and annotation.</title>
        <authorList>
            <consortium name="The Broad Institute Genomics Platform"/>
            <consortium name="The Broad Institute Genome Sequencing Center for Infectious Disease"/>
            <person name="Wu L."/>
            <person name="Ma J."/>
        </authorList>
    </citation>
    <scope>NUCLEOTIDE SEQUENCE [LARGE SCALE GENOMIC DNA]</scope>
    <source>
        <strain evidence="4">KCTC 42282</strain>
    </source>
</reference>
<dbReference type="Pfam" id="PF00534">
    <property type="entry name" value="Glycos_transf_1"/>
    <property type="match status" value="1"/>
</dbReference>
<proteinExistence type="predicted"/>
<dbReference type="Gene3D" id="3.40.50.2000">
    <property type="entry name" value="Glycogen Phosphorylase B"/>
    <property type="match status" value="2"/>
</dbReference>
<name>A0ABV7UGJ1_9HYPH</name>
<dbReference type="InterPro" id="IPR001296">
    <property type="entry name" value="Glyco_trans_1"/>
</dbReference>
<evidence type="ECO:0000313" key="4">
    <source>
        <dbReference type="Proteomes" id="UP001595704"/>
    </source>
</evidence>
<keyword evidence="4" id="KW-1185">Reference proteome</keyword>
<protein>
    <submittedName>
        <fullName evidence="3">Glycosyltransferase family 4 protein</fullName>
        <ecNumber evidence="3">2.4.-.-</ecNumber>
    </submittedName>
</protein>
<keyword evidence="1" id="KW-1133">Transmembrane helix</keyword>
<evidence type="ECO:0000256" key="1">
    <source>
        <dbReference type="SAM" id="Phobius"/>
    </source>
</evidence>
<evidence type="ECO:0000313" key="3">
    <source>
        <dbReference type="EMBL" id="MFC3637671.1"/>
    </source>
</evidence>
<dbReference type="CDD" id="cd03801">
    <property type="entry name" value="GT4_PimA-like"/>
    <property type="match status" value="1"/>
</dbReference>
<dbReference type="Proteomes" id="UP001595704">
    <property type="component" value="Unassembled WGS sequence"/>
</dbReference>
<dbReference type="RefSeq" id="WP_191321127.1">
    <property type="nucleotide sequence ID" value="NZ_BNCG01000044.1"/>
</dbReference>
<sequence>MKSDDLPLIYLLDGSIARTGAFFCARNIARTLVGKARVVLVIADDSCIDSDDTVDFAAVIRLPIRPLRRSFRAVVLYFPYLLIATFRLFHALRRNRAKALIVNDFYLMQGVLCRILGFRGAVLTWVRINPTTFGRTSSFWLRAAALSSDRMVVVSQYIQRLLPEGMDNDLLYDAVDPKFAEPMPANGDCGRTFVFAGNYIPGKGQDIALEAMSRVALAFPDARLEFYGGDMGLEKNREFRRALVKRAEELGLSGCVHFGDFVKDTTKILRGKLAALNLSRSEAFSLAVLEASAAGLPVIATRSGGPEEILEDGKTGFLVPIDDASSCAEVMIRLCRDQNVARDMGERGRKRVLHVFSQRNFRKQLFPLLGLI</sequence>
<dbReference type="PANTHER" id="PTHR12526">
    <property type="entry name" value="GLYCOSYLTRANSFERASE"/>
    <property type="match status" value="1"/>
</dbReference>
<keyword evidence="3" id="KW-0328">Glycosyltransferase</keyword>
<dbReference type="SUPFAM" id="SSF53756">
    <property type="entry name" value="UDP-Glycosyltransferase/glycogen phosphorylase"/>
    <property type="match status" value="1"/>
</dbReference>
<keyword evidence="1" id="KW-0812">Transmembrane</keyword>